<dbReference type="Proteomes" id="UP000005808">
    <property type="component" value="Unassembled WGS sequence"/>
</dbReference>
<dbReference type="EMBL" id="AHJE01000029">
    <property type="protein sequence ID" value="EHP42700.1"/>
    <property type="molecule type" value="Genomic_DNA"/>
</dbReference>
<feature type="compositionally biased region" description="Basic and acidic residues" evidence="1">
    <location>
        <begin position="99"/>
        <end position="108"/>
    </location>
</feature>
<evidence type="ECO:0000256" key="1">
    <source>
        <dbReference type="SAM" id="MobiDB-lite"/>
    </source>
</evidence>
<feature type="region of interest" description="Disordered" evidence="1">
    <location>
        <begin position="99"/>
        <end position="126"/>
    </location>
</feature>
<name>H1S461_9BURK</name>
<evidence type="ECO:0000313" key="2">
    <source>
        <dbReference type="EMBL" id="EHP42700.1"/>
    </source>
</evidence>
<dbReference type="PATRIC" id="fig|1127483.3.peg.2552"/>
<gene>
    <name evidence="2" type="ORF">OR16_12725</name>
</gene>
<protein>
    <submittedName>
        <fullName evidence="2">Uncharacterized protein</fullName>
    </submittedName>
</protein>
<accession>H1S461</accession>
<evidence type="ECO:0000313" key="3">
    <source>
        <dbReference type="Proteomes" id="UP000005808"/>
    </source>
</evidence>
<sequence>MPAHWWVRRHADADSRDLAAPHLRIRTDAAQEIIDKRYILFILFFAPRFAVNSPIIKPPTKEAFYFPTSAEVAESRASATKQKAPRGSDSKKAVTKAMTKADKSKPSKPEAQANAAVPKKAPGAKKEKVLRDSFTMPKSDYAKIAELKQRCLESGVHIKKSEILRAGLLLLAATSPKQLLSAVSKVEAIKTGRPANA</sequence>
<organism evidence="2 3">
    <name type="scientific">Cupriavidus basilensis OR16</name>
    <dbReference type="NCBI Taxonomy" id="1127483"/>
    <lineage>
        <taxon>Bacteria</taxon>
        <taxon>Pseudomonadati</taxon>
        <taxon>Pseudomonadota</taxon>
        <taxon>Betaproteobacteria</taxon>
        <taxon>Burkholderiales</taxon>
        <taxon>Burkholderiaceae</taxon>
        <taxon>Cupriavidus</taxon>
    </lineage>
</organism>
<proteinExistence type="predicted"/>
<reference evidence="2 3" key="1">
    <citation type="journal article" date="2012" name="J. Bacteriol.">
        <title>De Novo Genome Project of Cupriavidus basilensis OR16.</title>
        <authorList>
            <person name="Cserhati M."/>
            <person name="Kriszt B."/>
            <person name="Szoboszlay S."/>
            <person name="Toth A."/>
            <person name="Szabo I."/>
            <person name="Tancsics A."/>
            <person name="Nagy I."/>
            <person name="Horvath B."/>
            <person name="Nagy I."/>
            <person name="Kukolya J."/>
        </authorList>
    </citation>
    <scope>NUCLEOTIDE SEQUENCE [LARGE SCALE GENOMIC DNA]</scope>
    <source>
        <strain evidence="2 3">OR16</strain>
    </source>
</reference>
<dbReference type="AlphaFoldDB" id="H1S461"/>
<comment type="caution">
    <text evidence="2">The sequence shown here is derived from an EMBL/GenBank/DDBJ whole genome shotgun (WGS) entry which is preliminary data.</text>
</comment>